<accession>A0A8S9YN67</accession>
<dbReference type="Proteomes" id="UP000822476">
    <property type="component" value="Unassembled WGS sequence"/>
</dbReference>
<keyword evidence="4" id="KW-1185">Reference proteome</keyword>
<dbReference type="EMBL" id="JTDE01003310">
    <property type="protein sequence ID" value="KAF7256204.1"/>
    <property type="molecule type" value="Genomic_DNA"/>
</dbReference>
<evidence type="ECO:0000256" key="2">
    <source>
        <dbReference type="SAM" id="MobiDB-lite"/>
    </source>
</evidence>
<dbReference type="OrthoDB" id="6235552at2759"/>
<protein>
    <submittedName>
        <fullName evidence="3">Uncharacterized protein</fullName>
    </submittedName>
</protein>
<name>A0A8S9YN67_9TREM</name>
<feature type="region of interest" description="Disordered" evidence="2">
    <location>
        <begin position="513"/>
        <end position="668"/>
    </location>
</feature>
<feature type="compositionally biased region" description="Polar residues" evidence="2">
    <location>
        <begin position="624"/>
        <end position="634"/>
    </location>
</feature>
<organism evidence="3 4">
    <name type="scientific">Paragonimus skrjabini miyazakii</name>
    <dbReference type="NCBI Taxonomy" id="59628"/>
    <lineage>
        <taxon>Eukaryota</taxon>
        <taxon>Metazoa</taxon>
        <taxon>Spiralia</taxon>
        <taxon>Lophotrochozoa</taxon>
        <taxon>Platyhelminthes</taxon>
        <taxon>Trematoda</taxon>
        <taxon>Digenea</taxon>
        <taxon>Plagiorchiida</taxon>
        <taxon>Troglotremata</taxon>
        <taxon>Troglotrematidae</taxon>
        <taxon>Paragonimus</taxon>
    </lineage>
</organism>
<feature type="compositionally biased region" description="Low complexity" evidence="2">
    <location>
        <begin position="478"/>
        <end position="497"/>
    </location>
</feature>
<feature type="coiled-coil region" evidence="1">
    <location>
        <begin position="368"/>
        <end position="430"/>
    </location>
</feature>
<dbReference type="AlphaFoldDB" id="A0A8S9YN67"/>
<sequence length="733" mass="81981">MSDMELFESPNTSCIHPSSDYFLAQQMDSEFCSTMSTVTEIKGDMVRLAKLIESDETLSTTNPIACELHAFETKSPNYSALAESVKTCVADAIELIMNSRRQTDATLQDVEATIMETELFSRQQLEAERDMWLKCNERLADSPTRPPKSLLDQTAVFELLERNMVASVDEIEKIKVQCEAELEETKRHAEDIELQLQTVKAESVRLNVELDRVNRERESEIEKLRATCFQLECDKKRLEHELNRSEAESVRLTLEMSRIRQVYERESEEFRATCSRLEDDAKRWGQQLQHSEARVADLEQELKAVHAIVREIVEHHIPAHLFPLTRDPLPRLAEAWNTILKRCPWIFSAIADENHSPSSALPNPVSLMIKQKLLIENLTLERNNAQDKLHRATEELTVLQKIRDELEKSLEATTQQAQTDKSEIGKLKQNITRYRGYIRQFLSLNLTAPVHPEPVTPCPTDSQSSVTSIATSASMDNSSATVQSVSSTSPLTSPSPLLSRMGAVVSAIVTAISPHRGKPSPHEPLPTVSRNPTDQRQQPQQTIHSLGLLRHSDHSPKSSVPNPSNSKTSANPFAIPSLPRSSNQPLGKRRPLGELPFMISEEGNSGDSRQPAIPISEPTGTAEHVTSTATTGSKQPKLFDFESDSLLPTNPLAESTGRPFRRPPLPATVDTKRTRVDQVTPVARHADRLVAAEIKPAVSRSDWSRPRSQPLLNVPAPVTQKTTQPEPTECRPS</sequence>
<proteinExistence type="predicted"/>
<feature type="compositionally biased region" description="Polar residues" evidence="2">
    <location>
        <begin position="528"/>
        <end position="544"/>
    </location>
</feature>
<comment type="caution">
    <text evidence="3">The sequence shown here is derived from an EMBL/GenBank/DDBJ whole genome shotgun (WGS) entry which is preliminary data.</text>
</comment>
<feature type="coiled-coil region" evidence="1">
    <location>
        <begin position="168"/>
        <end position="308"/>
    </location>
</feature>
<feature type="region of interest" description="Disordered" evidence="2">
    <location>
        <begin position="695"/>
        <end position="733"/>
    </location>
</feature>
<keyword evidence="1" id="KW-0175">Coiled coil</keyword>
<evidence type="ECO:0000313" key="4">
    <source>
        <dbReference type="Proteomes" id="UP000822476"/>
    </source>
</evidence>
<feature type="compositionally biased region" description="Polar residues" evidence="2">
    <location>
        <begin position="459"/>
        <end position="477"/>
    </location>
</feature>
<evidence type="ECO:0000313" key="3">
    <source>
        <dbReference type="EMBL" id="KAF7256204.1"/>
    </source>
</evidence>
<gene>
    <name evidence="3" type="ORF">EG68_06981</name>
</gene>
<evidence type="ECO:0000256" key="1">
    <source>
        <dbReference type="SAM" id="Coils"/>
    </source>
</evidence>
<feature type="region of interest" description="Disordered" evidence="2">
    <location>
        <begin position="453"/>
        <end position="497"/>
    </location>
</feature>
<feature type="compositionally biased region" description="Low complexity" evidence="2">
    <location>
        <begin position="557"/>
        <end position="569"/>
    </location>
</feature>
<reference evidence="3" key="1">
    <citation type="submission" date="2019-07" db="EMBL/GenBank/DDBJ databases">
        <title>Annotation for the trematode Paragonimus miyazaki's.</title>
        <authorList>
            <person name="Choi Y.-J."/>
        </authorList>
    </citation>
    <scope>NUCLEOTIDE SEQUENCE</scope>
    <source>
        <strain evidence="3">Japan</strain>
    </source>
</reference>